<evidence type="ECO:0000256" key="1">
    <source>
        <dbReference type="SAM" id="Coils"/>
    </source>
</evidence>
<dbReference type="Proteomes" id="UP000887574">
    <property type="component" value="Unplaced"/>
</dbReference>
<evidence type="ECO:0000313" key="3">
    <source>
        <dbReference type="Proteomes" id="UP000887574"/>
    </source>
</evidence>
<dbReference type="GO" id="GO:0032982">
    <property type="term" value="C:myosin filament"/>
    <property type="evidence" value="ECO:0007669"/>
    <property type="project" value="TreeGrafter"/>
</dbReference>
<feature type="coiled-coil region" evidence="1">
    <location>
        <begin position="291"/>
        <end position="346"/>
    </location>
</feature>
<dbReference type="AlphaFoldDB" id="A0A915E5W1"/>
<feature type="region of interest" description="Disordered" evidence="2">
    <location>
        <begin position="810"/>
        <end position="833"/>
    </location>
</feature>
<dbReference type="GO" id="GO:0016460">
    <property type="term" value="C:myosin II complex"/>
    <property type="evidence" value="ECO:0007669"/>
    <property type="project" value="TreeGrafter"/>
</dbReference>
<evidence type="ECO:0000256" key="2">
    <source>
        <dbReference type="SAM" id="MobiDB-lite"/>
    </source>
</evidence>
<feature type="region of interest" description="Disordered" evidence="2">
    <location>
        <begin position="245"/>
        <end position="265"/>
    </location>
</feature>
<dbReference type="GO" id="GO:0051015">
    <property type="term" value="F:actin filament binding"/>
    <property type="evidence" value="ECO:0007669"/>
    <property type="project" value="TreeGrafter"/>
</dbReference>
<reference evidence="4" key="1">
    <citation type="submission" date="2022-11" db="UniProtKB">
        <authorList>
            <consortium name="WormBaseParasite"/>
        </authorList>
    </citation>
    <scope>IDENTIFICATION</scope>
</reference>
<protein>
    <submittedName>
        <fullName evidence="4">Uncharacterized protein</fullName>
    </submittedName>
</protein>
<dbReference type="PANTHER" id="PTHR45615">
    <property type="entry name" value="MYOSIN HEAVY CHAIN, NON-MUSCLE"/>
    <property type="match status" value="1"/>
</dbReference>
<evidence type="ECO:0000313" key="4">
    <source>
        <dbReference type="WBParaSite" id="jg3168"/>
    </source>
</evidence>
<dbReference type="WBParaSite" id="jg3168">
    <property type="protein sequence ID" value="jg3168"/>
    <property type="gene ID" value="jg3168"/>
</dbReference>
<feature type="coiled-coil region" evidence="1">
    <location>
        <begin position="531"/>
        <end position="652"/>
    </location>
</feature>
<feature type="coiled-coil region" evidence="1">
    <location>
        <begin position="382"/>
        <end position="487"/>
    </location>
</feature>
<proteinExistence type="predicted"/>
<dbReference type="PANTHER" id="PTHR45615:SF36">
    <property type="entry name" value="MYOSIN HEAVY CHAIN-LIKE, ISOFORM B-RELATED"/>
    <property type="match status" value="1"/>
</dbReference>
<feature type="compositionally biased region" description="Polar residues" evidence="2">
    <location>
        <begin position="62"/>
        <end position="75"/>
    </location>
</feature>
<sequence>MSNSNYSASAHAFAAFAEYDEEELDEELLTIQSTSSQQLLHHLSANSNHNQPDAHFFKSHSKSTVNTPTNHSQPDANYFKNHSKPTVSTPTNLPLNFSASNQFNGRHAIWQYFEVGQQHTGAYYCRATPTCTSSYSWPPSTTVAGRHLRDRHLDVWNKVVEEEAMRKGMDVASHFGFSSQASQDSYRMARKRPLPSPPANLGEASCTVMAKMGKPVKMEEFAEYGYLLESKRPNNTLIKEIEEKRDQKHAFSAPPDAIASQSGWEQHEKTVELKRILERTKEQELSFKIKNQKTTEQLLDLQTELENLRSRNEQLEKKQRNFNNELQGVREQSEDVLKQKERLEKQCFEQNLTNSRRNTEIWKELETINDTNAIGDSTDTELANLRKAKREQEIKIVELEDELDECLQKKQILEQNITRLEMTVERARVDSQREAAVKETEISELRSQYQRRIRAFEDQINDLSDANNSLLKQNRLLENRTRQLDSQSQVSSVDLGSNHYKRELRRVTALYRDTQTLLAHERESAPNQSVVRQLKEQLEDVEAAKLSALKSRHSLENELADLRAQLDVAVAAKSAAEEKVLSVMREKNSATALVQEQDEQLQELLKKYKAQIQQSHVDAISLADQIEQIGNLERAKQRLQEQINELSSATEFGKLHTVEKHKMQLLELKLRDVQAKLDLETSHKLKLESIVVKLREEVESLQEQLQESRAVKDRELENTRKNRKETLLLQEQINELKKRETELIHKYKLEKSSSEKLVEDNQTTLGDLKLAMKRIDALQAALNADITAGSDIEEEDELDQMDENTSSMLYEEDMGPNKSLTNGIHADHKEYGS</sequence>
<organism evidence="3 4">
    <name type="scientific">Ditylenchus dipsaci</name>
    <dbReference type="NCBI Taxonomy" id="166011"/>
    <lineage>
        <taxon>Eukaryota</taxon>
        <taxon>Metazoa</taxon>
        <taxon>Ecdysozoa</taxon>
        <taxon>Nematoda</taxon>
        <taxon>Chromadorea</taxon>
        <taxon>Rhabditida</taxon>
        <taxon>Tylenchina</taxon>
        <taxon>Tylenchomorpha</taxon>
        <taxon>Sphaerularioidea</taxon>
        <taxon>Anguinidae</taxon>
        <taxon>Anguininae</taxon>
        <taxon>Ditylenchus</taxon>
    </lineage>
</organism>
<feature type="coiled-coil region" evidence="1">
    <location>
        <begin position="684"/>
        <end position="722"/>
    </location>
</feature>
<dbReference type="GO" id="GO:0031032">
    <property type="term" value="P:actomyosin structure organization"/>
    <property type="evidence" value="ECO:0007669"/>
    <property type="project" value="TreeGrafter"/>
</dbReference>
<dbReference type="GO" id="GO:0005737">
    <property type="term" value="C:cytoplasm"/>
    <property type="evidence" value="ECO:0007669"/>
    <property type="project" value="TreeGrafter"/>
</dbReference>
<accession>A0A915E5W1</accession>
<feature type="region of interest" description="Disordered" evidence="2">
    <location>
        <begin position="46"/>
        <end position="85"/>
    </location>
</feature>
<keyword evidence="3" id="KW-1185">Reference proteome</keyword>
<name>A0A915E5W1_9BILA</name>
<keyword evidence="1" id="KW-0175">Coiled coil</keyword>